<accession>A0A0M0GBX8</accession>
<dbReference type="InterPro" id="IPR020909">
    <property type="entry name" value="UPF0736"/>
</dbReference>
<name>A0A0M0GBX8_SPOGL</name>
<gene>
    <name evidence="1" type="ORF">AF332_11705</name>
</gene>
<dbReference type="STRING" id="1459.AF332_11705"/>
<organism evidence="1 2">
    <name type="scientific">Sporosarcina globispora</name>
    <name type="common">Bacillus globisporus</name>
    <dbReference type="NCBI Taxonomy" id="1459"/>
    <lineage>
        <taxon>Bacteria</taxon>
        <taxon>Bacillati</taxon>
        <taxon>Bacillota</taxon>
        <taxon>Bacilli</taxon>
        <taxon>Bacillales</taxon>
        <taxon>Caryophanaceae</taxon>
        <taxon>Sporosarcina</taxon>
    </lineage>
</organism>
<reference evidence="2" key="1">
    <citation type="submission" date="2015-07" db="EMBL/GenBank/DDBJ databases">
        <title>Fjat-10036 dsm4.</title>
        <authorList>
            <person name="Liu B."/>
            <person name="Wang J."/>
            <person name="Zhu Y."/>
            <person name="Liu G."/>
            <person name="Chen Q."/>
            <person name="Chen Z."/>
            <person name="Lan J."/>
            <person name="Che J."/>
            <person name="Ge C."/>
            <person name="Shi H."/>
            <person name="Pan Z."/>
            <person name="Liu X."/>
        </authorList>
    </citation>
    <scope>NUCLEOTIDE SEQUENCE [LARGE SCALE GENOMIC DNA]</scope>
    <source>
        <strain evidence="2">DSM 4</strain>
    </source>
</reference>
<dbReference type="Proteomes" id="UP000037109">
    <property type="component" value="Unassembled WGS sequence"/>
</dbReference>
<comment type="caution">
    <text evidence="1">The sequence shown here is derived from an EMBL/GenBank/DDBJ whole genome shotgun (WGS) entry which is preliminary data.</text>
</comment>
<dbReference type="OrthoDB" id="2960746at2"/>
<protein>
    <submittedName>
        <fullName evidence="1">Uncharacterized protein</fullName>
    </submittedName>
</protein>
<dbReference type="AlphaFoldDB" id="A0A0M0GBX8"/>
<evidence type="ECO:0000313" key="2">
    <source>
        <dbReference type="Proteomes" id="UP000037109"/>
    </source>
</evidence>
<dbReference type="Pfam" id="PF12227">
    <property type="entry name" value="DUF3603"/>
    <property type="match status" value="1"/>
</dbReference>
<sequence length="244" mass="28977">MKYMHDVWVNFFEREENGYNVCEFHEWKKDDSVELMDQIPLLRVDSELYNYLLNSLQQIPQEILNLVRNKSYLRKNHERVRVEYGFIITDGFDVLAIETEGYDFPLKKSKLIPRQSRLALELAEVNDSVIKMPDSLSVNKEYNLLSPDPATMQGLTRKERSLKQLLFIGLCDLKESRNLDKLRYVYSEFNINNYSNVKEFDFDELFNALMEEVSDGWSESHNEFCKLITYGQIHLEKLYEIQSK</sequence>
<dbReference type="RefSeq" id="WP_053434777.1">
    <property type="nucleotide sequence ID" value="NZ_LGUF01000007.1"/>
</dbReference>
<keyword evidence="2" id="KW-1185">Reference proteome</keyword>
<dbReference type="EMBL" id="LGUF01000007">
    <property type="protein sequence ID" value="KON87425.1"/>
    <property type="molecule type" value="Genomic_DNA"/>
</dbReference>
<proteinExistence type="predicted"/>
<dbReference type="PATRIC" id="fig|1459.3.peg.2519"/>
<evidence type="ECO:0000313" key="1">
    <source>
        <dbReference type="EMBL" id="KON87425.1"/>
    </source>
</evidence>